<comment type="caution">
    <text evidence="1">The sequence shown here is derived from an EMBL/GenBank/DDBJ whole genome shotgun (WGS) entry which is preliminary data.</text>
</comment>
<reference evidence="1" key="1">
    <citation type="submission" date="2021-02" db="EMBL/GenBank/DDBJ databases">
        <authorList>
            <person name="Dougan E. K."/>
            <person name="Rhodes N."/>
            <person name="Thang M."/>
            <person name="Chan C."/>
        </authorList>
    </citation>
    <scope>NUCLEOTIDE SEQUENCE</scope>
</reference>
<evidence type="ECO:0000313" key="1">
    <source>
        <dbReference type="EMBL" id="CAE7233217.1"/>
    </source>
</evidence>
<proteinExistence type="predicted"/>
<keyword evidence="2" id="KW-1185">Reference proteome</keyword>
<gene>
    <name evidence="1" type="ORF">SNAT2548_LOCUS9722</name>
</gene>
<dbReference type="Proteomes" id="UP000604046">
    <property type="component" value="Unassembled WGS sequence"/>
</dbReference>
<name>A0A812KNL7_9DINO</name>
<accession>A0A812KNL7</accession>
<dbReference type="AlphaFoldDB" id="A0A812KNL7"/>
<organism evidence="1 2">
    <name type="scientific">Symbiodinium natans</name>
    <dbReference type="NCBI Taxonomy" id="878477"/>
    <lineage>
        <taxon>Eukaryota</taxon>
        <taxon>Sar</taxon>
        <taxon>Alveolata</taxon>
        <taxon>Dinophyceae</taxon>
        <taxon>Suessiales</taxon>
        <taxon>Symbiodiniaceae</taxon>
        <taxon>Symbiodinium</taxon>
    </lineage>
</organism>
<dbReference type="OrthoDB" id="434663at2759"/>
<evidence type="ECO:0000313" key="2">
    <source>
        <dbReference type="Proteomes" id="UP000604046"/>
    </source>
</evidence>
<sequence>MEENSSGDSDLKQQYFNAIFAHIPTICSVCKVYAQDFVCLGYDFPEQCNNENCKPFGIQFP</sequence>
<dbReference type="EMBL" id="CAJNDS010000779">
    <property type="protein sequence ID" value="CAE7233217.1"/>
    <property type="molecule type" value="Genomic_DNA"/>
</dbReference>
<protein>
    <submittedName>
        <fullName evidence="1">Uncharacterized protein</fullName>
    </submittedName>
</protein>